<reference evidence="3" key="1">
    <citation type="submission" date="2017-06" db="EMBL/GenBank/DDBJ databases">
        <title>Complete genome sequence of Capnocytophaga sp. KCOM 1579 (=ChDC OS43) isolated from a human refractory periapical abscess lesion.</title>
        <authorList>
            <person name="Kook J.-K."/>
            <person name="Park S.-N."/>
            <person name="Lim Y.K."/>
            <person name="Roh H."/>
        </authorList>
    </citation>
    <scope>NUCLEOTIDE SEQUENCE [LARGE SCALE GENOMIC DNA]</scope>
    <source>
        <strain evidence="3">ChDC OS43</strain>
    </source>
</reference>
<dbReference type="GO" id="GO:0000731">
    <property type="term" value="P:DNA synthesis involved in DNA repair"/>
    <property type="evidence" value="ECO:0007669"/>
    <property type="project" value="TreeGrafter"/>
</dbReference>
<protein>
    <recommendedName>
        <fullName evidence="1">ATPase AAA-type core domain-containing protein</fullName>
    </recommendedName>
</protein>
<organism evidence="2 3">
    <name type="scientific">Capnocytophaga endodontalis</name>
    <dbReference type="NCBI Taxonomy" id="2708117"/>
    <lineage>
        <taxon>Bacteria</taxon>
        <taxon>Pseudomonadati</taxon>
        <taxon>Bacteroidota</taxon>
        <taxon>Flavobacteriia</taxon>
        <taxon>Flavobacteriales</taxon>
        <taxon>Flavobacteriaceae</taxon>
        <taxon>Capnocytophaga</taxon>
    </lineage>
</organism>
<keyword evidence="3" id="KW-1185">Reference proteome</keyword>
<accession>A0A1Z4BNW8</accession>
<dbReference type="Proteomes" id="UP000197007">
    <property type="component" value="Chromosome"/>
</dbReference>
<dbReference type="Gene3D" id="3.40.50.300">
    <property type="entry name" value="P-loop containing nucleotide triphosphate hydrolases"/>
    <property type="match status" value="1"/>
</dbReference>
<dbReference type="Pfam" id="PF13304">
    <property type="entry name" value="AAA_21"/>
    <property type="match status" value="1"/>
</dbReference>
<proteinExistence type="predicted"/>
<sequence length="637" mass="75305">MIASIYIKEHSYLTGKPLTLNFGGEYLYSFKEIGESLIISREKNKKYIPNFFNISESDSKIELLSAIVGKNGVGKSSILDIIRSIFSNHNGFPYSEAVVLVEIEGKTKVLYSTPLFKYFYTKESAEEIEKVNERESYQSIYYSPHFDLKYNSSFDKLDKYDISLDEYIKEDLDKIDRKGTNGQGWKYKLHQELKFKNTLRIIEFMSSMSFKKILEHFKLSEYNKVDLIFRDLSLDDEFWNTPSQFRGIITQIKEKLEEEGRDWYKIRIFDKNNNVTNQDEVNKYLLKNFIIRSILSVICRMLEEDAGNFYLEEGEVEKEELFTNKKLNAEHLFLLFLENSYVNRGRKNKIFDEKLYYRLFNEIDKVLLPISNPRDITNQTLHTKLNDIKPIINLHRECVRNLVAYFKENEDKNLNLYEFININVYRNMSSGEFAILNFFSKLYFFLKTKPITLFNKKTFILLLDEADLGLHPMWKKRFINTILKSIPYFFEELNSKPNLQIILTTHDPLTLSDIPKHNVIFLEKVEDVKCKISLEVQKTFGANITDLLADSFFIKDGLIGNFAKSKIDEVINWINKNKNKTKISKKKLTHYKKVIELIDERIIKLKLSEMITELLPDNTFYNEMIDKEIEKLQNQKK</sequence>
<dbReference type="SUPFAM" id="SSF52540">
    <property type="entry name" value="P-loop containing nucleoside triphosphate hydrolases"/>
    <property type="match status" value="1"/>
</dbReference>
<dbReference type="RefSeq" id="WP_088594043.1">
    <property type="nucleotide sequence ID" value="NZ_CP022022.1"/>
</dbReference>
<gene>
    <name evidence="2" type="ORF">CBG49_07720</name>
</gene>
<dbReference type="GO" id="GO:0005524">
    <property type="term" value="F:ATP binding"/>
    <property type="evidence" value="ECO:0007669"/>
    <property type="project" value="InterPro"/>
</dbReference>
<dbReference type="KEGG" id="capn:CBG49_07720"/>
<dbReference type="AlphaFoldDB" id="A0A1Z4BNW8"/>
<feature type="domain" description="ATPase AAA-type core" evidence="1">
    <location>
        <begin position="344"/>
        <end position="512"/>
    </location>
</feature>
<dbReference type="PANTHER" id="PTHR32182">
    <property type="entry name" value="DNA REPLICATION AND REPAIR PROTEIN RECF"/>
    <property type="match status" value="1"/>
</dbReference>
<dbReference type="EMBL" id="CP022022">
    <property type="protein sequence ID" value="ASF42968.1"/>
    <property type="molecule type" value="Genomic_DNA"/>
</dbReference>
<dbReference type="InterPro" id="IPR027417">
    <property type="entry name" value="P-loop_NTPase"/>
</dbReference>
<dbReference type="GO" id="GO:0006302">
    <property type="term" value="P:double-strand break repair"/>
    <property type="evidence" value="ECO:0007669"/>
    <property type="project" value="TreeGrafter"/>
</dbReference>
<dbReference type="PANTHER" id="PTHR32182:SF22">
    <property type="entry name" value="ATP-DEPENDENT ENDONUCLEASE, OLD FAMILY-RELATED"/>
    <property type="match status" value="1"/>
</dbReference>
<name>A0A1Z4BNW8_9FLAO</name>
<evidence type="ECO:0000313" key="3">
    <source>
        <dbReference type="Proteomes" id="UP000197007"/>
    </source>
</evidence>
<evidence type="ECO:0000313" key="2">
    <source>
        <dbReference type="EMBL" id="ASF42968.1"/>
    </source>
</evidence>
<dbReference type="InterPro" id="IPR003959">
    <property type="entry name" value="ATPase_AAA_core"/>
</dbReference>
<evidence type="ECO:0000259" key="1">
    <source>
        <dbReference type="Pfam" id="PF13304"/>
    </source>
</evidence>
<dbReference type="GO" id="GO:0016887">
    <property type="term" value="F:ATP hydrolysis activity"/>
    <property type="evidence" value="ECO:0007669"/>
    <property type="project" value="InterPro"/>
</dbReference>